<reference evidence="1" key="1">
    <citation type="submission" date="2020-11" db="EMBL/GenBank/DDBJ databases">
        <authorList>
            <consortium name="DOE Joint Genome Institute"/>
            <person name="Ahrendt S."/>
            <person name="Riley R."/>
            <person name="Andreopoulos W."/>
            <person name="LaButti K."/>
            <person name="Pangilinan J."/>
            <person name="Ruiz-duenas F.J."/>
            <person name="Barrasa J.M."/>
            <person name="Sanchez-Garcia M."/>
            <person name="Camarero S."/>
            <person name="Miyauchi S."/>
            <person name="Serrano A."/>
            <person name="Linde D."/>
            <person name="Babiker R."/>
            <person name="Drula E."/>
            <person name="Ayuso-Fernandez I."/>
            <person name="Pacheco R."/>
            <person name="Padilla G."/>
            <person name="Ferreira P."/>
            <person name="Barriuso J."/>
            <person name="Kellner H."/>
            <person name="Castanera R."/>
            <person name="Alfaro M."/>
            <person name="Ramirez L."/>
            <person name="Pisabarro A.G."/>
            <person name="Kuo A."/>
            <person name="Tritt A."/>
            <person name="Lipzen A."/>
            <person name="He G."/>
            <person name="Yan M."/>
            <person name="Ng V."/>
            <person name="Cullen D."/>
            <person name="Martin F."/>
            <person name="Rosso M.-N."/>
            <person name="Henrissat B."/>
            <person name="Hibbett D."/>
            <person name="Martinez A.T."/>
            <person name="Grigoriev I.V."/>
        </authorList>
    </citation>
    <scope>NUCLEOTIDE SEQUENCE</scope>
    <source>
        <strain evidence="1">AH 44721</strain>
    </source>
</reference>
<accession>A0A9P5NQ64</accession>
<evidence type="ECO:0000313" key="2">
    <source>
        <dbReference type="Proteomes" id="UP000724874"/>
    </source>
</evidence>
<protein>
    <submittedName>
        <fullName evidence="1">Uncharacterized protein</fullName>
    </submittedName>
</protein>
<dbReference type="Proteomes" id="UP000724874">
    <property type="component" value="Unassembled WGS sequence"/>
</dbReference>
<gene>
    <name evidence="1" type="ORF">CPB84DRAFT_610998</name>
</gene>
<sequence length="185" mass="21671">MLPEDSFRLPFYSQGLPVNCFSRQVDGRSPCPASSEKVRRFSLRLNRKRCVHRSHRFWTNNLNPSRHSCLYSLYRFRNVSASLAMHASHCLYLYLTCNTPFRRPALFSLSYQLLYRCSRPIICCLSYAIWHSHLLRFIVQCRLSGRSEPFLAVCIQSSSTASAGLLPRRYRFSYYRNMGPYTTIC</sequence>
<proteinExistence type="predicted"/>
<evidence type="ECO:0000313" key="1">
    <source>
        <dbReference type="EMBL" id="KAF8905201.1"/>
    </source>
</evidence>
<dbReference type="EMBL" id="JADNYJ010000023">
    <property type="protein sequence ID" value="KAF8905201.1"/>
    <property type="molecule type" value="Genomic_DNA"/>
</dbReference>
<organism evidence="1 2">
    <name type="scientific">Gymnopilus junonius</name>
    <name type="common">Spectacular rustgill mushroom</name>
    <name type="synonym">Gymnopilus spectabilis subsp. junonius</name>
    <dbReference type="NCBI Taxonomy" id="109634"/>
    <lineage>
        <taxon>Eukaryota</taxon>
        <taxon>Fungi</taxon>
        <taxon>Dikarya</taxon>
        <taxon>Basidiomycota</taxon>
        <taxon>Agaricomycotina</taxon>
        <taxon>Agaricomycetes</taxon>
        <taxon>Agaricomycetidae</taxon>
        <taxon>Agaricales</taxon>
        <taxon>Agaricineae</taxon>
        <taxon>Hymenogastraceae</taxon>
        <taxon>Gymnopilus</taxon>
    </lineage>
</organism>
<dbReference type="AlphaFoldDB" id="A0A9P5NQ64"/>
<name>A0A9P5NQ64_GYMJU</name>
<keyword evidence="2" id="KW-1185">Reference proteome</keyword>
<comment type="caution">
    <text evidence="1">The sequence shown here is derived from an EMBL/GenBank/DDBJ whole genome shotgun (WGS) entry which is preliminary data.</text>
</comment>